<dbReference type="PANTHER" id="PTHR30146:SF109">
    <property type="entry name" value="HTH-TYPE TRANSCRIPTIONAL REGULATOR GALS"/>
    <property type="match status" value="1"/>
</dbReference>
<name>A0ABT6SZG8_9ACTN</name>
<sequence length="424" mass="45870">MDNYRRDIQGHLLPEFGDSPLKSITARQVSAWEKRARDAGYAHESITTYRSRLHLVLADAMDEGLIDANPATRRRNRGRRAGRIGNRGPEKVTTSPLGILLIAERMAVLSGRDDEFVANVTIGYTGMRYGELVGLEPQYVRDDEIRVEQQLVELDSGELELVPPKDDSYRTLDANAWLVDLLRAFIAQKQPKPCPCHGRAFLFDSFGTVRRWGRGGGPTLKDVAKAAGVSTGTVSNVLNHPEVVREETRLRVTEVIAELDYMRGRTSKRQRPTGAARPSDPPLLSGRARQVPPRGRKGGQARAARTDPGRPVHAGHFGSGPQGRGPGNGLLGADRPGPHAARRASLPQDAHGGAGHTQGPHGRADGSHRRLGLGALLARLGRDAEPPSWGGAGHQLERGVGRSLGHEPTVSRWPTGHAAASSRG</sequence>
<dbReference type="GO" id="GO:0003677">
    <property type="term" value="F:DNA binding"/>
    <property type="evidence" value="ECO:0007669"/>
    <property type="project" value="UniProtKB-KW"/>
</dbReference>
<dbReference type="PROSITE" id="PS51900">
    <property type="entry name" value="CB"/>
    <property type="match status" value="1"/>
</dbReference>
<feature type="region of interest" description="Disordered" evidence="5">
    <location>
        <begin position="382"/>
        <end position="424"/>
    </location>
</feature>
<feature type="region of interest" description="Disordered" evidence="5">
    <location>
        <begin position="263"/>
        <end position="368"/>
    </location>
</feature>
<evidence type="ECO:0000259" key="6">
    <source>
        <dbReference type="PROSITE" id="PS50932"/>
    </source>
</evidence>
<dbReference type="SMART" id="SM00354">
    <property type="entry name" value="HTH_LACI"/>
    <property type="match status" value="1"/>
</dbReference>
<evidence type="ECO:0000256" key="3">
    <source>
        <dbReference type="ARBA" id="ARBA00023163"/>
    </source>
</evidence>
<dbReference type="EMBL" id="JASCIS010000017">
    <property type="protein sequence ID" value="MDI3420580.1"/>
    <property type="molecule type" value="Genomic_DNA"/>
</dbReference>
<dbReference type="Gene3D" id="1.10.150.130">
    <property type="match status" value="1"/>
</dbReference>
<dbReference type="RefSeq" id="WP_282536447.1">
    <property type="nucleotide sequence ID" value="NZ_JASCIS010000017.1"/>
</dbReference>
<dbReference type="InterPro" id="IPR000843">
    <property type="entry name" value="HTH_LacI"/>
</dbReference>
<organism evidence="8 9">
    <name type="scientific">Streptomyces luteolus</name>
    <dbReference type="NCBI Taxonomy" id="3043615"/>
    <lineage>
        <taxon>Bacteria</taxon>
        <taxon>Bacillati</taxon>
        <taxon>Actinomycetota</taxon>
        <taxon>Actinomycetes</taxon>
        <taxon>Kitasatosporales</taxon>
        <taxon>Streptomycetaceae</taxon>
        <taxon>Streptomyces</taxon>
    </lineage>
</organism>
<dbReference type="PROSITE" id="PS50932">
    <property type="entry name" value="HTH_LACI_2"/>
    <property type="match status" value="1"/>
</dbReference>
<feature type="domain" description="HTH lacI-type" evidence="6">
    <location>
        <begin position="218"/>
        <end position="269"/>
    </location>
</feature>
<dbReference type="PRINTS" id="PR00036">
    <property type="entry name" value="HTHLACI"/>
</dbReference>
<evidence type="ECO:0000256" key="2">
    <source>
        <dbReference type="ARBA" id="ARBA00023125"/>
    </source>
</evidence>
<dbReference type="Pfam" id="PF00356">
    <property type="entry name" value="LacI"/>
    <property type="match status" value="1"/>
</dbReference>
<dbReference type="PANTHER" id="PTHR30146">
    <property type="entry name" value="LACI-RELATED TRANSCRIPTIONAL REPRESSOR"/>
    <property type="match status" value="1"/>
</dbReference>
<evidence type="ECO:0000256" key="4">
    <source>
        <dbReference type="PROSITE-ProRule" id="PRU01248"/>
    </source>
</evidence>
<evidence type="ECO:0000256" key="5">
    <source>
        <dbReference type="SAM" id="MobiDB-lite"/>
    </source>
</evidence>
<proteinExistence type="predicted"/>
<dbReference type="InterPro" id="IPR010982">
    <property type="entry name" value="Lambda_DNA-bd_dom_sf"/>
</dbReference>
<gene>
    <name evidence="8" type="ORF">QIT00_18810</name>
</gene>
<reference evidence="8 9" key="1">
    <citation type="submission" date="2023-05" db="EMBL/GenBank/DDBJ databases">
        <title>Draft genome sequence of Streptomyces sp. B-S-A12 isolated from a cave soil in Thailand.</title>
        <authorList>
            <person name="Chamroensaksri N."/>
            <person name="Muangham S."/>
        </authorList>
    </citation>
    <scope>NUCLEOTIDE SEQUENCE [LARGE SCALE GENOMIC DNA]</scope>
    <source>
        <strain evidence="8 9">B-S-A12</strain>
    </source>
</reference>
<evidence type="ECO:0000256" key="1">
    <source>
        <dbReference type="ARBA" id="ARBA00023015"/>
    </source>
</evidence>
<dbReference type="InterPro" id="IPR044068">
    <property type="entry name" value="CB"/>
</dbReference>
<dbReference type="PROSITE" id="PS00356">
    <property type="entry name" value="HTH_LACI_1"/>
    <property type="match status" value="1"/>
</dbReference>
<dbReference type="Proteomes" id="UP001237105">
    <property type="component" value="Unassembled WGS sequence"/>
</dbReference>
<accession>A0ABT6SZG8</accession>
<feature type="compositionally biased region" description="Gly residues" evidence="5">
    <location>
        <begin position="317"/>
        <end position="330"/>
    </location>
</feature>
<dbReference type="InterPro" id="IPR011010">
    <property type="entry name" value="DNA_brk_join_enz"/>
</dbReference>
<dbReference type="Gene3D" id="1.10.260.40">
    <property type="entry name" value="lambda repressor-like DNA-binding domains"/>
    <property type="match status" value="1"/>
</dbReference>
<evidence type="ECO:0000259" key="7">
    <source>
        <dbReference type="PROSITE" id="PS51900"/>
    </source>
</evidence>
<evidence type="ECO:0000313" key="9">
    <source>
        <dbReference type="Proteomes" id="UP001237105"/>
    </source>
</evidence>
<feature type="domain" description="Core-binding (CB)" evidence="7">
    <location>
        <begin position="1"/>
        <end position="61"/>
    </location>
</feature>
<protein>
    <submittedName>
        <fullName evidence="8">LacI family DNA-binding transcriptional regulator</fullName>
    </submittedName>
</protein>
<keyword evidence="3" id="KW-0804">Transcription</keyword>
<evidence type="ECO:0000313" key="8">
    <source>
        <dbReference type="EMBL" id="MDI3420580.1"/>
    </source>
</evidence>
<keyword evidence="9" id="KW-1185">Reference proteome</keyword>
<comment type="caution">
    <text evidence="8">The sequence shown here is derived from an EMBL/GenBank/DDBJ whole genome shotgun (WGS) entry which is preliminary data.</text>
</comment>
<dbReference type="SUPFAM" id="SSF56349">
    <property type="entry name" value="DNA breaking-rejoining enzymes"/>
    <property type="match status" value="1"/>
</dbReference>
<keyword evidence="1" id="KW-0805">Transcription regulation</keyword>
<dbReference type="InterPro" id="IPR010998">
    <property type="entry name" value="Integrase_recombinase_N"/>
</dbReference>
<dbReference type="CDD" id="cd01392">
    <property type="entry name" value="HTH_LacI"/>
    <property type="match status" value="1"/>
</dbReference>
<keyword evidence="2 4" id="KW-0238">DNA-binding</keyword>
<dbReference type="SUPFAM" id="SSF47413">
    <property type="entry name" value="lambda repressor-like DNA-binding domains"/>
    <property type="match status" value="1"/>
</dbReference>